<evidence type="ECO:0000313" key="3">
    <source>
        <dbReference type="EMBL" id="RAU21077.1"/>
    </source>
</evidence>
<gene>
    <name evidence="3" type="ORF">CU669_15080</name>
</gene>
<evidence type="ECO:0000313" key="4">
    <source>
        <dbReference type="Proteomes" id="UP000251075"/>
    </source>
</evidence>
<dbReference type="OrthoDB" id="6711434at2"/>
<dbReference type="Proteomes" id="UP000251075">
    <property type="component" value="Unassembled WGS sequence"/>
</dbReference>
<protein>
    <recommendedName>
        <fullName evidence="2">N-acetyltransferase domain-containing protein</fullName>
    </recommendedName>
</protein>
<sequence>MKIEVVTAEAWHIPYIVVGMREADRDEVWASSHALPIDALERSLSASTMAWTGMVDGIPVCMFGVAPRSLLDGRVGAPWMLGTYEVERHSKAFLRRNKAYVAQMLEAYPVLENHVDVRHGISIKWLQWLGFTIGPVAPHGPDDMPFHKFTMRRRVPVVVRACSVSEILANDNLPSLHQEFASEVATFAAPAPLEKMEGYRALEAGGGLQAYGAFMGSLLVGFVMVLVSNAPRISIPIAVADGMFVGREYRKTGAGLKLIRAAEGHARQVGSPCLMIGTPSNGPLVKVLPALGYDETNRVFMKAVRHG</sequence>
<keyword evidence="1" id="KW-1133">Transmembrane helix</keyword>
<dbReference type="InterPro" id="IPR000182">
    <property type="entry name" value="GNAT_dom"/>
</dbReference>
<evidence type="ECO:0000259" key="2">
    <source>
        <dbReference type="PROSITE" id="PS51186"/>
    </source>
</evidence>
<dbReference type="SUPFAM" id="SSF55729">
    <property type="entry name" value="Acyl-CoA N-acyltransferases (Nat)"/>
    <property type="match status" value="1"/>
</dbReference>
<keyword evidence="1" id="KW-0812">Transmembrane</keyword>
<dbReference type="GO" id="GO:0016747">
    <property type="term" value="F:acyltransferase activity, transferring groups other than amino-acyl groups"/>
    <property type="evidence" value="ECO:0007669"/>
    <property type="project" value="InterPro"/>
</dbReference>
<keyword evidence="1" id="KW-0472">Membrane</keyword>
<proteinExistence type="predicted"/>
<dbReference type="Gene3D" id="3.40.630.30">
    <property type="match status" value="1"/>
</dbReference>
<comment type="caution">
    <text evidence="3">The sequence shown here is derived from an EMBL/GenBank/DDBJ whole genome shotgun (WGS) entry which is preliminary data.</text>
</comment>
<dbReference type="Pfam" id="PF00583">
    <property type="entry name" value="Acetyltransf_1"/>
    <property type="match status" value="1"/>
</dbReference>
<dbReference type="InterPro" id="IPR016181">
    <property type="entry name" value="Acyl_CoA_acyltransferase"/>
</dbReference>
<dbReference type="EMBL" id="PGTO01000013">
    <property type="protein sequence ID" value="RAU21077.1"/>
    <property type="molecule type" value="Genomic_DNA"/>
</dbReference>
<reference evidence="3 4" key="1">
    <citation type="submission" date="2017-11" db="EMBL/GenBank/DDBJ databases">
        <title>Draft genome sequence of magnetotactic bacterium Magnetospirillum kuznetsovii LBB-42.</title>
        <authorList>
            <person name="Grouzdev D.S."/>
            <person name="Rysina M.S."/>
            <person name="Baslerov R.V."/>
            <person name="Koziaeva V."/>
        </authorList>
    </citation>
    <scope>NUCLEOTIDE SEQUENCE [LARGE SCALE GENOMIC DNA]</scope>
    <source>
        <strain evidence="3 4">LBB-42</strain>
    </source>
</reference>
<organism evidence="3 4">
    <name type="scientific">Paramagnetospirillum kuznetsovii</name>
    <dbReference type="NCBI Taxonomy" id="2053833"/>
    <lineage>
        <taxon>Bacteria</taxon>
        <taxon>Pseudomonadati</taxon>
        <taxon>Pseudomonadota</taxon>
        <taxon>Alphaproteobacteria</taxon>
        <taxon>Rhodospirillales</taxon>
        <taxon>Magnetospirillaceae</taxon>
        <taxon>Paramagnetospirillum</taxon>
    </lineage>
</organism>
<accession>A0A364NVY2</accession>
<name>A0A364NVY2_9PROT</name>
<keyword evidence="4" id="KW-1185">Reference proteome</keyword>
<feature type="transmembrane region" description="Helical" evidence="1">
    <location>
        <begin position="208"/>
        <end position="227"/>
    </location>
</feature>
<feature type="domain" description="N-acetyltransferase" evidence="2">
    <location>
        <begin position="166"/>
        <end position="307"/>
    </location>
</feature>
<evidence type="ECO:0000256" key="1">
    <source>
        <dbReference type="SAM" id="Phobius"/>
    </source>
</evidence>
<dbReference type="RefSeq" id="WP_112146160.1">
    <property type="nucleotide sequence ID" value="NZ_PGTO01000013.1"/>
</dbReference>
<dbReference type="PROSITE" id="PS51186">
    <property type="entry name" value="GNAT"/>
    <property type="match status" value="1"/>
</dbReference>
<dbReference type="AlphaFoldDB" id="A0A364NVY2"/>
<dbReference type="CDD" id="cd04301">
    <property type="entry name" value="NAT_SF"/>
    <property type="match status" value="1"/>
</dbReference>